<protein>
    <submittedName>
        <fullName evidence="1">Methyltransferase family protein</fullName>
    </submittedName>
</protein>
<dbReference type="InterPro" id="IPR029063">
    <property type="entry name" value="SAM-dependent_MTases_sf"/>
</dbReference>
<keyword evidence="2" id="KW-1185">Reference proteome</keyword>
<sequence>MSLKKEYFHFKLNKENNDVKRDSFAKREFDTISYILKQFYNVDLKKGFKILDLGAGDKFLEKIFDKNGILYHSLDIEDLDFEKDKFNFDDNQFDLIISLAVLEHLKNPDIFLQESMRVLKKDSLLFLSTPNWKYCKNSFFDDVTHVKPYTPESLQQLLEIKGFKEVMTMPNLRCKSKKWYQGKFRFFKAYYLLPFKGDTKFISDFLKGKSKGLFAIGKK</sequence>
<dbReference type="GO" id="GO:0008168">
    <property type="term" value="F:methyltransferase activity"/>
    <property type="evidence" value="ECO:0007669"/>
    <property type="project" value="UniProtKB-KW"/>
</dbReference>
<dbReference type="SUPFAM" id="SSF53335">
    <property type="entry name" value="S-adenosyl-L-methionine-dependent methyltransferases"/>
    <property type="match status" value="1"/>
</dbReference>
<evidence type="ECO:0000313" key="2">
    <source>
        <dbReference type="Proteomes" id="UP001166004"/>
    </source>
</evidence>
<reference evidence="1 2" key="1">
    <citation type="submission" date="2019-07" db="EMBL/GenBank/DDBJ databases">
        <title>SAR11 Genome Evolution.</title>
        <authorList>
            <person name="Giovannoni S."/>
        </authorList>
    </citation>
    <scope>NUCLEOTIDE SEQUENCE [LARGE SCALE GENOMIC DNA]</scope>
    <source>
        <strain evidence="1 2">HTCC9565</strain>
    </source>
</reference>
<proteinExistence type="predicted"/>
<dbReference type="Pfam" id="PF13489">
    <property type="entry name" value="Methyltransf_23"/>
    <property type="match status" value="1"/>
</dbReference>
<keyword evidence="1" id="KW-0808">Transferase</keyword>
<dbReference type="PANTHER" id="PTHR43861">
    <property type="entry name" value="TRANS-ACONITATE 2-METHYLTRANSFERASE-RELATED"/>
    <property type="match status" value="1"/>
</dbReference>
<dbReference type="GO" id="GO:0032259">
    <property type="term" value="P:methylation"/>
    <property type="evidence" value="ECO:0007669"/>
    <property type="project" value="UniProtKB-KW"/>
</dbReference>
<dbReference type="CDD" id="cd02440">
    <property type="entry name" value="AdoMet_MTases"/>
    <property type="match status" value="1"/>
</dbReference>
<dbReference type="EMBL" id="LANA01000001">
    <property type="protein sequence ID" value="NMN67100.1"/>
    <property type="molecule type" value="Genomic_DNA"/>
</dbReference>
<accession>A0ABX1T1L0</accession>
<organism evidence="1 2">
    <name type="scientific">Pelagibacter ubique</name>
    <dbReference type="NCBI Taxonomy" id="198252"/>
    <lineage>
        <taxon>Bacteria</taxon>
        <taxon>Pseudomonadati</taxon>
        <taxon>Pseudomonadota</taxon>
        <taxon>Alphaproteobacteria</taxon>
        <taxon>Candidatus Pelagibacterales</taxon>
        <taxon>Candidatus Pelagibacteraceae</taxon>
        <taxon>Candidatus Pelagibacter</taxon>
    </lineage>
</organism>
<name>A0ABX1T1L0_PELUQ</name>
<dbReference type="RefSeq" id="WP_169035615.1">
    <property type="nucleotide sequence ID" value="NZ_LANA01000001.1"/>
</dbReference>
<evidence type="ECO:0000313" key="1">
    <source>
        <dbReference type="EMBL" id="NMN67100.1"/>
    </source>
</evidence>
<gene>
    <name evidence="1" type="ORF">VP91_00002330</name>
</gene>
<dbReference type="PANTHER" id="PTHR43861:SF6">
    <property type="entry name" value="METHYLTRANSFERASE TYPE 11"/>
    <property type="match status" value="1"/>
</dbReference>
<dbReference type="Proteomes" id="UP001166004">
    <property type="component" value="Unassembled WGS sequence"/>
</dbReference>
<comment type="caution">
    <text evidence="1">The sequence shown here is derived from an EMBL/GenBank/DDBJ whole genome shotgun (WGS) entry which is preliminary data.</text>
</comment>
<keyword evidence="1" id="KW-0489">Methyltransferase</keyword>
<dbReference type="Gene3D" id="3.40.50.150">
    <property type="entry name" value="Vaccinia Virus protein VP39"/>
    <property type="match status" value="1"/>
</dbReference>